<name>A0A0E2APL3_BACFG</name>
<dbReference type="HOGENOM" id="CLU_1559863_0_0_10"/>
<dbReference type="EMBL" id="AGXN01000012">
    <property type="protein sequence ID" value="EIY96257.1"/>
    <property type="molecule type" value="Genomic_DNA"/>
</dbReference>
<dbReference type="AlphaFoldDB" id="A0A0E2APL3"/>
<sequence>MKTLDIIQGFCDHVFRDKKGNRIFPNIFVGKWEADLLEVTRSRLTYEYEVKVSRCDFHKDKKKSDKYGKNKFDVVTSGQRTNYFYYIVPKSLIKPDEVPDFAGLIYAYEGSVQCYSLEKGRYAVKRIFFEVVKPAQKVSDMKADDNFIRKLDLSMYYRYHQMRRDNYKNKE</sequence>
<reference evidence="1 2" key="1">
    <citation type="submission" date="2012-02" db="EMBL/GenBank/DDBJ databases">
        <title>The Genome Sequence of Bacteroides fragilis CL07T12C05.</title>
        <authorList>
            <consortium name="The Broad Institute Genome Sequencing Platform"/>
            <person name="Earl A."/>
            <person name="Ward D."/>
            <person name="Feldgarden M."/>
            <person name="Gevers D."/>
            <person name="Zitomersky N.L."/>
            <person name="Coyne M.J."/>
            <person name="Comstock L.E."/>
            <person name="Young S.K."/>
            <person name="Zeng Q."/>
            <person name="Gargeya S."/>
            <person name="Fitzgerald M."/>
            <person name="Haas B."/>
            <person name="Abouelleil A."/>
            <person name="Alvarado L."/>
            <person name="Arachchi H.M."/>
            <person name="Berlin A."/>
            <person name="Chapman S.B."/>
            <person name="Gearin G."/>
            <person name="Goldberg J."/>
            <person name="Griggs A."/>
            <person name="Gujja S."/>
            <person name="Hansen M."/>
            <person name="Heiman D."/>
            <person name="Howarth C."/>
            <person name="Larimer J."/>
            <person name="Lui A."/>
            <person name="MacDonald P.J.P."/>
            <person name="McCowen C."/>
            <person name="Montmayeur A."/>
            <person name="Murphy C."/>
            <person name="Neiman D."/>
            <person name="Pearson M."/>
            <person name="Priest M."/>
            <person name="Roberts A."/>
            <person name="Saif S."/>
            <person name="Shea T."/>
            <person name="Sisk P."/>
            <person name="Stolte C."/>
            <person name="Sykes S."/>
            <person name="Wortman J."/>
            <person name="Nusbaum C."/>
            <person name="Birren B."/>
        </authorList>
    </citation>
    <scope>NUCLEOTIDE SEQUENCE [LARGE SCALE GENOMIC DNA]</scope>
    <source>
        <strain evidence="1 2">CL07T12C05</strain>
    </source>
</reference>
<dbReference type="Proteomes" id="UP000003879">
    <property type="component" value="Unassembled WGS sequence"/>
</dbReference>
<comment type="caution">
    <text evidence="1">The sequence shown here is derived from an EMBL/GenBank/DDBJ whole genome shotgun (WGS) entry which is preliminary data.</text>
</comment>
<accession>A0A0E2APL3</accession>
<protein>
    <submittedName>
        <fullName evidence="1">Uncharacterized protein</fullName>
    </submittedName>
</protein>
<organism evidence="1 2">
    <name type="scientific">Bacteroides fragilis CL07T12C05</name>
    <dbReference type="NCBI Taxonomy" id="997883"/>
    <lineage>
        <taxon>Bacteria</taxon>
        <taxon>Pseudomonadati</taxon>
        <taxon>Bacteroidota</taxon>
        <taxon>Bacteroidia</taxon>
        <taxon>Bacteroidales</taxon>
        <taxon>Bacteroidaceae</taxon>
        <taxon>Bacteroides</taxon>
    </lineage>
</organism>
<dbReference type="PATRIC" id="fig|997883.3.peg.2242"/>
<proteinExistence type="predicted"/>
<evidence type="ECO:0000313" key="2">
    <source>
        <dbReference type="Proteomes" id="UP000003879"/>
    </source>
</evidence>
<dbReference type="RefSeq" id="WP_004326731.1">
    <property type="nucleotide sequence ID" value="NZ_JH724215.1"/>
</dbReference>
<evidence type="ECO:0000313" key="1">
    <source>
        <dbReference type="EMBL" id="EIY96257.1"/>
    </source>
</evidence>
<gene>
    <name evidence="1" type="ORF">HMPREF1056_02145</name>
</gene>